<proteinExistence type="predicted"/>
<accession>A0AAV2CQ26</accession>
<dbReference type="EMBL" id="OZ034814">
    <property type="protein sequence ID" value="CAL1358675.1"/>
    <property type="molecule type" value="Genomic_DNA"/>
</dbReference>
<dbReference type="AlphaFoldDB" id="A0AAV2CQ26"/>
<evidence type="ECO:0000313" key="2">
    <source>
        <dbReference type="Proteomes" id="UP001497516"/>
    </source>
</evidence>
<evidence type="ECO:0000313" key="1">
    <source>
        <dbReference type="EMBL" id="CAL1358675.1"/>
    </source>
</evidence>
<reference evidence="1 2" key="1">
    <citation type="submission" date="2024-04" db="EMBL/GenBank/DDBJ databases">
        <authorList>
            <person name="Fracassetti M."/>
        </authorList>
    </citation>
    <scope>NUCLEOTIDE SEQUENCE [LARGE SCALE GENOMIC DNA]</scope>
</reference>
<dbReference type="Proteomes" id="UP001497516">
    <property type="component" value="Chromosome 10"/>
</dbReference>
<keyword evidence="2" id="KW-1185">Reference proteome</keyword>
<protein>
    <recommendedName>
        <fullName evidence="3">Secreted protein</fullName>
    </recommendedName>
</protein>
<name>A0AAV2CQ26_9ROSI</name>
<sequence length="81" mass="9276">MMTAMAIEEKVLLVLFQQVAMIVAYKAENSSTKRRMQKPYFLDLFFLEAMGCGGSLRCFSASRGFNQRRGCRLKQGPRVDF</sequence>
<gene>
    <name evidence="1" type="ORF">LTRI10_LOCUS6212</name>
</gene>
<evidence type="ECO:0008006" key="3">
    <source>
        <dbReference type="Google" id="ProtNLM"/>
    </source>
</evidence>
<organism evidence="1 2">
    <name type="scientific">Linum trigynum</name>
    <dbReference type="NCBI Taxonomy" id="586398"/>
    <lineage>
        <taxon>Eukaryota</taxon>
        <taxon>Viridiplantae</taxon>
        <taxon>Streptophyta</taxon>
        <taxon>Embryophyta</taxon>
        <taxon>Tracheophyta</taxon>
        <taxon>Spermatophyta</taxon>
        <taxon>Magnoliopsida</taxon>
        <taxon>eudicotyledons</taxon>
        <taxon>Gunneridae</taxon>
        <taxon>Pentapetalae</taxon>
        <taxon>rosids</taxon>
        <taxon>fabids</taxon>
        <taxon>Malpighiales</taxon>
        <taxon>Linaceae</taxon>
        <taxon>Linum</taxon>
    </lineage>
</organism>